<evidence type="ECO:0000313" key="1">
    <source>
        <dbReference type="EMBL" id="PPA75401.1"/>
    </source>
</evidence>
<dbReference type="RefSeq" id="WP_104144071.1">
    <property type="nucleotide sequence ID" value="NZ_PREU01000006.1"/>
</dbReference>
<reference evidence="1 2" key="1">
    <citation type="submission" date="2018-02" db="EMBL/GenBank/DDBJ databases">
        <title>Draft Genome of Achromobacter spanius stain 6.</title>
        <authorList>
            <person name="Gunasekera T.S."/>
            <person name="Radwan O."/>
            <person name="Ruiz O.N."/>
        </authorList>
    </citation>
    <scope>NUCLEOTIDE SEQUENCE [LARGE SCALE GENOMIC DNA]</scope>
    <source>
        <strain evidence="1 2">6</strain>
    </source>
</reference>
<name>A0A2S5GRD5_9BURK</name>
<dbReference type="AlphaFoldDB" id="A0A2S5GRD5"/>
<dbReference type="InterPro" id="IPR043733">
    <property type="entry name" value="DUF5677"/>
</dbReference>
<proteinExistence type="predicted"/>
<comment type="caution">
    <text evidence="1">The sequence shown here is derived from an EMBL/GenBank/DDBJ whole genome shotgun (WGS) entry which is preliminary data.</text>
</comment>
<protein>
    <submittedName>
        <fullName evidence="1">Uncharacterized protein</fullName>
    </submittedName>
</protein>
<gene>
    <name evidence="1" type="ORF">C4E15_14980</name>
</gene>
<accession>A0A2S5GRD5</accession>
<organism evidence="1 2">
    <name type="scientific">Achromobacter spanius</name>
    <dbReference type="NCBI Taxonomy" id="217203"/>
    <lineage>
        <taxon>Bacteria</taxon>
        <taxon>Pseudomonadati</taxon>
        <taxon>Pseudomonadota</taxon>
        <taxon>Betaproteobacteria</taxon>
        <taxon>Burkholderiales</taxon>
        <taxon>Alcaligenaceae</taxon>
        <taxon>Achromobacter</taxon>
    </lineage>
</organism>
<dbReference type="OrthoDB" id="9155183at2"/>
<dbReference type="Proteomes" id="UP000239990">
    <property type="component" value="Unassembled WGS sequence"/>
</dbReference>
<dbReference type="Pfam" id="PF18928">
    <property type="entry name" value="DUF5677"/>
    <property type="match status" value="1"/>
</dbReference>
<evidence type="ECO:0000313" key="2">
    <source>
        <dbReference type="Proteomes" id="UP000239990"/>
    </source>
</evidence>
<sequence>MDTDDFKRCGFLSSHLGSVVSFDAGRFAEPFTRCTELSDAATKELFAYAGRWEDREWAALGFWARCVSSCQGALLLADRGMEVESMALTRLAYEALFTSLAVLKDLTVLERLKQNEAMSRVLAARGMIEGAANMFSEQQLNELQEVIEENASPAFNSIKIKVLATAAGMLHLYETVYRSLSLTAAHPTLSSLDHLLEDGATGQPSLTLGPSANNLEWTLELIRMCLELGMTEVHSRLHRRAI</sequence>
<dbReference type="EMBL" id="PREU01000006">
    <property type="protein sequence ID" value="PPA75401.1"/>
    <property type="molecule type" value="Genomic_DNA"/>
</dbReference>